<dbReference type="AlphaFoldDB" id="A0A8J6LG03"/>
<dbReference type="CDD" id="cd01644">
    <property type="entry name" value="RT_pepA17"/>
    <property type="match status" value="1"/>
</dbReference>
<evidence type="ECO:0000313" key="2">
    <source>
        <dbReference type="EMBL" id="KAH0820325.1"/>
    </source>
</evidence>
<evidence type="ECO:0008006" key="4">
    <source>
        <dbReference type="Google" id="ProtNLM"/>
    </source>
</evidence>
<dbReference type="PANTHER" id="PTHR47331:SF1">
    <property type="entry name" value="GAG-LIKE PROTEIN"/>
    <property type="match status" value="1"/>
</dbReference>
<accession>A0A8J6LG03</accession>
<keyword evidence="3" id="KW-1185">Reference proteome</keyword>
<gene>
    <name evidence="2" type="ORF">GEV33_002466</name>
</gene>
<dbReference type="SUPFAM" id="SSF56672">
    <property type="entry name" value="DNA/RNA polymerases"/>
    <property type="match status" value="1"/>
</dbReference>
<comment type="caution">
    <text evidence="2">The sequence shown here is derived from an EMBL/GenBank/DDBJ whole genome shotgun (WGS) entry which is preliminary data.</text>
</comment>
<proteinExistence type="predicted"/>
<reference evidence="2" key="1">
    <citation type="journal article" date="2020" name="J Insects Food Feed">
        <title>The yellow mealworm (Tenebrio molitor) genome: a resource for the emerging insects as food and feed industry.</title>
        <authorList>
            <person name="Eriksson T."/>
            <person name="Andere A."/>
            <person name="Kelstrup H."/>
            <person name="Emery V."/>
            <person name="Picard C."/>
        </authorList>
    </citation>
    <scope>NUCLEOTIDE SEQUENCE</scope>
    <source>
        <strain evidence="2">Stoneville</strain>
        <tissue evidence="2">Whole head</tissue>
    </source>
</reference>
<dbReference type="Pfam" id="PF03564">
    <property type="entry name" value="DUF1759"/>
    <property type="match status" value="1"/>
</dbReference>
<dbReference type="EMBL" id="JABDTM020012184">
    <property type="protein sequence ID" value="KAH0820325.1"/>
    <property type="molecule type" value="Genomic_DNA"/>
</dbReference>
<reference evidence="2" key="2">
    <citation type="submission" date="2021-08" db="EMBL/GenBank/DDBJ databases">
        <authorList>
            <person name="Eriksson T."/>
        </authorList>
    </citation>
    <scope>NUCLEOTIDE SEQUENCE</scope>
    <source>
        <strain evidence="2">Stoneville</strain>
        <tissue evidence="2">Whole head</tissue>
    </source>
</reference>
<dbReference type="PANTHER" id="PTHR47331">
    <property type="entry name" value="PHD-TYPE DOMAIN-CONTAINING PROTEIN"/>
    <property type="match status" value="1"/>
</dbReference>
<feature type="region of interest" description="Disordered" evidence="1">
    <location>
        <begin position="300"/>
        <end position="330"/>
    </location>
</feature>
<dbReference type="Proteomes" id="UP000719412">
    <property type="component" value="Unassembled WGS sequence"/>
</dbReference>
<feature type="compositionally biased region" description="Low complexity" evidence="1">
    <location>
        <begin position="302"/>
        <end position="324"/>
    </location>
</feature>
<dbReference type="InterPro" id="IPR043128">
    <property type="entry name" value="Rev_trsase/Diguanyl_cyclase"/>
</dbReference>
<dbReference type="Gene3D" id="3.10.10.10">
    <property type="entry name" value="HIV Type 1 Reverse Transcriptase, subunit A, domain 1"/>
    <property type="match status" value="1"/>
</dbReference>
<protein>
    <recommendedName>
        <fullName evidence="4">Peptidase aspartic putative domain-containing protein</fullName>
    </recommendedName>
</protein>
<name>A0A8J6LG03_TENMO</name>
<dbReference type="InterPro" id="IPR043502">
    <property type="entry name" value="DNA/RNA_pol_sf"/>
</dbReference>
<dbReference type="InterPro" id="IPR005312">
    <property type="entry name" value="DUF1759"/>
</dbReference>
<evidence type="ECO:0000256" key="1">
    <source>
        <dbReference type="SAM" id="MobiDB-lite"/>
    </source>
</evidence>
<evidence type="ECO:0000313" key="3">
    <source>
        <dbReference type="Proteomes" id="UP000719412"/>
    </source>
</evidence>
<sequence>MFEIWEVAKSSQEQPSLRALLKRRFARAQSIFEKFEPLHSAILAHTAAQSEPDFAAEEQIRREFFEAFDEIEAIYALTLSEENYPIAYKALVDRYENKRRLSYHYWNNIQALPKLKSESSQGLRETIDKFTENRSALLALNLSHSLEDFMWLQLLLEKLDPETRKQFEAEIRSLGPAEVPKYTQLAEFVESQCRVLDSLGNCNSKSSTTIASSNPKSKTKSVLLVDSSSPSTNCSVCAGDHHIYKCPDFVSKTPRQRFEVVKSRRLCINCLRSSHQSKSCPSKSSCRSCMEKHHTMLHFNKNSTQNSSTTSQPSSSNSIETNSSAPNVPNSQLTTLTSSIGNKIVLLATAVIEVKNMHGNFHRVRVILDNCSQGSFITQKCLRRLGLRFTPSKMHVKGINPGAESISPGFSECIIRPRNSSIEQQKIIAHVLPNITGDQPSNPVDISRWKHISNLNLADPDFNSPHRVEMLLGGDVYATLLRPGVLLGTNPGEPAAINTIFGWVINGPVDFRVPSVVNTYCTIMEPEPLEVSLKRLWELEEVPNESFANPDDIQCERLYAASVTRGENGRYTVALPFKIQKTEFPNSRDIAVRRFLLLENRLIRNPALQQEYVQFMRDYLDSNHMSRAPPLPENSVQNYYIPHHCILRPDSSSTKLRVVFDASAKASNGQSLNDTLYSGPKLLQDIVKVLLKFRLHRVVFTADIRQMYRQILISPKDRDFQRIIWRSSPDDALEEYVLNTVTYGISSAPFLAIRTLLQLADDEQGRFPGAAEILRTDVYMDDIVTGCHSTAEALELQDQLIKLLQIGQFELRKWASNSPLVVDHLDPNLRQVTLEFDQDKSNSPIKILGLQWLPSLDTFSFKLR</sequence>
<organism evidence="2 3">
    <name type="scientific">Tenebrio molitor</name>
    <name type="common">Yellow mealworm beetle</name>
    <dbReference type="NCBI Taxonomy" id="7067"/>
    <lineage>
        <taxon>Eukaryota</taxon>
        <taxon>Metazoa</taxon>
        <taxon>Ecdysozoa</taxon>
        <taxon>Arthropoda</taxon>
        <taxon>Hexapoda</taxon>
        <taxon>Insecta</taxon>
        <taxon>Pterygota</taxon>
        <taxon>Neoptera</taxon>
        <taxon>Endopterygota</taxon>
        <taxon>Coleoptera</taxon>
        <taxon>Polyphaga</taxon>
        <taxon>Cucujiformia</taxon>
        <taxon>Tenebrionidae</taxon>
        <taxon>Tenebrio</taxon>
    </lineage>
</organism>
<dbReference type="Gene3D" id="3.30.70.270">
    <property type="match status" value="1"/>
</dbReference>
<dbReference type="GO" id="GO:0071897">
    <property type="term" value="P:DNA biosynthetic process"/>
    <property type="evidence" value="ECO:0007669"/>
    <property type="project" value="UniProtKB-ARBA"/>
</dbReference>